<dbReference type="RefSeq" id="WP_055662861.1">
    <property type="nucleotide sequence ID" value="NZ_CYPR01000072.1"/>
</dbReference>
<organism evidence="2 3">
    <name type="scientific">Jannaschia seosinensis</name>
    <dbReference type="NCBI Taxonomy" id="313367"/>
    <lineage>
        <taxon>Bacteria</taxon>
        <taxon>Pseudomonadati</taxon>
        <taxon>Pseudomonadota</taxon>
        <taxon>Alphaproteobacteria</taxon>
        <taxon>Rhodobacterales</taxon>
        <taxon>Roseobacteraceae</taxon>
        <taxon>Jannaschia</taxon>
    </lineage>
</organism>
<dbReference type="EMBL" id="CYPR01000072">
    <property type="protein sequence ID" value="CUH36900.1"/>
    <property type="molecule type" value="Genomic_DNA"/>
</dbReference>
<evidence type="ECO:0008006" key="4">
    <source>
        <dbReference type="Google" id="ProtNLM"/>
    </source>
</evidence>
<evidence type="ECO:0000313" key="2">
    <source>
        <dbReference type="EMBL" id="CUH36900.1"/>
    </source>
</evidence>
<name>A0A0M7B9B9_9RHOB</name>
<accession>A0A0M7B9B9</accession>
<sequence length="266" mass="29987">MNDLEIQVLGMSRSGNHAICNWIFNQADEPKLLLNCAEGKTNPFVTCRPFSSGQPGWRETPEPARHGAAPKAGTERALLMHSYEDSWLAHAFSKELEAHHDMWLGPSRRRVRLLILRDPYNLCASRMRMGATLSPHVLRQMWKQHAREALDDTRKVENKVIVLYNRWSTEAAYRRDIAEELGLNFTDAGADQVPRTMGGSSFDGTSFDGRAAEMATNERWKAYVRDPDYRAIFDTEMVSLATRLFGPPPAGLELGDPASEDALLEK</sequence>
<protein>
    <recommendedName>
        <fullName evidence="4">Sulfotransferase domain protein</fullName>
    </recommendedName>
</protein>
<gene>
    <name evidence="2" type="ORF">JSE7799_01248</name>
</gene>
<dbReference type="AlphaFoldDB" id="A0A0M7B9B9"/>
<evidence type="ECO:0000256" key="1">
    <source>
        <dbReference type="SAM" id="MobiDB-lite"/>
    </source>
</evidence>
<dbReference type="OrthoDB" id="453470at2"/>
<reference evidence="2 3" key="1">
    <citation type="submission" date="2015-09" db="EMBL/GenBank/DDBJ databases">
        <authorList>
            <person name="Jackson K.R."/>
            <person name="Lunt B.L."/>
            <person name="Fisher J.N.B."/>
            <person name="Gardner A.V."/>
            <person name="Bailey M.E."/>
            <person name="Deus L.M."/>
            <person name="Earl A.S."/>
            <person name="Gibby P.D."/>
            <person name="Hartmann K.A."/>
            <person name="Liu J.E."/>
            <person name="Manci A.M."/>
            <person name="Nielsen D.A."/>
            <person name="Solomon M.B."/>
            <person name="Breakwell D.P."/>
            <person name="Burnett S.H."/>
            <person name="Grose J.H."/>
        </authorList>
    </citation>
    <scope>NUCLEOTIDE SEQUENCE [LARGE SCALE GENOMIC DNA]</scope>
    <source>
        <strain evidence="2 3">CECT 7799</strain>
    </source>
</reference>
<dbReference type="SUPFAM" id="SSF52540">
    <property type="entry name" value="P-loop containing nucleoside triphosphate hydrolases"/>
    <property type="match status" value="1"/>
</dbReference>
<feature type="region of interest" description="Disordered" evidence="1">
    <location>
        <begin position="51"/>
        <end position="71"/>
    </location>
</feature>
<evidence type="ECO:0000313" key="3">
    <source>
        <dbReference type="Proteomes" id="UP000049455"/>
    </source>
</evidence>
<dbReference type="InterPro" id="IPR027417">
    <property type="entry name" value="P-loop_NTPase"/>
</dbReference>
<keyword evidence="3" id="KW-1185">Reference proteome</keyword>
<proteinExistence type="predicted"/>
<dbReference type="Proteomes" id="UP000049455">
    <property type="component" value="Unassembled WGS sequence"/>
</dbReference>
<dbReference type="STRING" id="313367.JSE7799_01248"/>